<gene>
    <name evidence="1" type="ORF">Uis1B_2279</name>
</gene>
<comment type="caution">
    <text evidence="1">The sequence shown here is derived from an EMBL/GenBank/DDBJ whole genome shotgun (WGS) entry which is preliminary data.</text>
</comment>
<dbReference type="Proteomes" id="UP000235050">
    <property type="component" value="Unassembled WGS sequence"/>
</dbReference>
<dbReference type="OrthoDB" id="3237719at2"/>
<evidence type="ECO:0000313" key="2">
    <source>
        <dbReference type="Proteomes" id="UP000235050"/>
    </source>
</evidence>
<dbReference type="AlphaFoldDB" id="A0A2N5J6R6"/>
<sequence length="89" mass="10269">MRIYVLPRVHERHPELTEKDVVTAFRSVMTDARRENGTWVAIGLDGHGRDVEMVYKQVGDDVLIYHAMTPPTKKTIKEINGLRGERRNP</sequence>
<evidence type="ECO:0000313" key="1">
    <source>
        <dbReference type="EMBL" id="PLS29898.1"/>
    </source>
</evidence>
<keyword evidence="2" id="KW-1185">Reference proteome</keyword>
<proteinExistence type="predicted"/>
<protein>
    <submittedName>
        <fullName evidence="1">Uncharacterized protein</fullName>
    </submittedName>
</protein>
<dbReference type="EMBL" id="NMWU01000070">
    <property type="protein sequence ID" value="PLS29898.1"/>
    <property type="molecule type" value="Genomic_DNA"/>
</dbReference>
<reference evidence="1 2" key="1">
    <citation type="submission" date="2017-07" db="EMBL/GenBank/DDBJ databases">
        <title>Bifidobacterium novel species.</title>
        <authorList>
            <person name="Lugli G.A."/>
            <person name="Milani C."/>
            <person name="Duranti S."/>
            <person name="Mangifesta M."/>
        </authorList>
    </citation>
    <scope>NUCLEOTIDE SEQUENCE [LARGE SCALE GENOMIC DNA]</scope>
    <source>
        <strain evidence="2">Uis1B</strain>
    </source>
</reference>
<accession>A0A2N5J6R6</accession>
<organism evidence="1 2">
    <name type="scientific">Bifidobacterium margollesii</name>
    <dbReference type="NCBI Taxonomy" id="2020964"/>
    <lineage>
        <taxon>Bacteria</taxon>
        <taxon>Bacillati</taxon>
        <taxon>Actinomycetota</taxon>
        <taxon>Actinomycetes</taxon>
        <taxon>Bifidobacteriales</taxon>
        <taxon>Bifidobacteriaceae</taxon>
        <taxon>Bifidobacterium</taxon>
    </lineage>
</organism>
<name>A0A2N5J6R6_9BIFI</name>